<dbReference type="GO" id="GO:0006412">
    <property type="term" value="P:translation"/>
    <property type="evidence" value="ECO:0007669"/>
    <property type="project" value="InterPro"/>
</dbReference>
<dbReference type="GO" id="GO:0019843">
    <property type="term" value="F:rRNA binding"/>
    <property type="evidence" value="ECO:0007669"/>
    <property type="project" value="InterPro"/>
</dbReference>
<accession>D7TDL7</accession>
<dbReference type="HOGENOM" id="CLU_2150490_0_0_1"/>
<organism evidence="1 2">
    <name type="scientific">Vitis vinifera</name>
    <name type="common">Grape</name>
    <dbReference type="NCBI Taxonomy" id="29760"/>
    <lineage>
        <taxon>Eukaryota</taxon>
        <taxon>Viridiplantae</taxon>
        <taxon>Streptophyta</taxon>
        <taxon>Embryophyta</taxon>
        <taxon>Tracheophyta</taxon>
        <taxon>Spermatophyta</taxon>
        <taxon>Magnoliopsida</taxon>
        <taxon>eudicotyledons</taxon>
        <taxon>Gunneridae</taxon>
        <taxon>Pentapetalae</taxon>
        <taxon>rosids</taxon>
        <taxon>Vitales</taxon>
        <taxon>Vitaceae</taxon>
        <taxon>Viteae</taxon>
        <taxon>Vitis</taxon>
    </lineage>
</organism>
<sequence length="112" mass="12753">MNITVIKLMSVEPNAVPCFELRNQFLMLWKPPSRLGLPKYNFQPDHCSTTAAFGVRKAVSRLGGSAAVIECSSQPQKKATSHHIKTHPRKTHYLLFKFNDNDKLFIIIILLF</sequence>
<dbReference type="Proteomes" id="UP000009183">
    <property type="component" value="Chromosome 13"/>
</dbReference>
<name>D7TDL7_VITVI</name>
<dbReference type="GO" id="GO:0003735">
    <property type="term" value="F:structural constituent of ribosome"/>
    <property type="evidence" value="ECO:0007669"/>
    <property type="project" value="InterPro"/>
</dbReference>
<dbReference type="GO" id="GO:0009507">
    <property type="term" value="C:chloroplast"/>
    <property type="evidence" value="ECO:0000318"/>
    <property type="project" value="GO_Central"/>
</dbReference>
<gene>
    <name evidence="1" type="ordered locus">VIT_13s0158g00040</name>
</gene>
<evidence type="ECO:0000313" key="2">
    <source>
        <dbReference type="Proteomes" id="UP000009183"/>
    </source>
</evidence>
<dbReference type="GO" id="GO:0005840">
    <property type="term" value="C:ribosome"/>
    <property type="evidence" value="ECO:0007669"/>
    <property type="project" value="InterPro"/>
</dbReference>
<dbReference type="PaxDb" id="29760-VIT_13s0158g00040.t01"/>
<dbReference type="AlphaFoldDB" id="D7TDL7"/>
<dbReference type="PANTHER" id="PTHR36798">
    <property type="entry name" value="50S RIBOSOMAL PROTEIN 6, CHLOROPLASTIC"/>
    <property type="match status" value="1"/>
</dbReference>
<dbReference type="EMBL" id="FN595762">
    <property type="protein sequence ID" value="CBI28590.3"/>
    <property type="molecule type" value="Genomic_DNA"/>
</dbReference>
<dbReference type="Pfam" id="PF17257">
    <property type="entry name" value="DUF5323"/>
    <property type="match status" value="1"/>
</dbReference>
<dbReference type="InParanoid" id="D7TDL7"/>
<dbReference type="InterPro" id="IPR020526">
    <property type="entry name" value="Ribosomal_cL38"/>
</dbReference>
<reference evidence="2" key="1">
    <citation type="journal article" date="2007" name="Nature">
        <title>The grapevine genome sequence suggests ancestral hexaploidization in major angiosperm phyla.</title>
        <authorList>
            <consortium name="The French-Italian Public Consortium for Grapevine Genome Characterization."/>
            <person name="Jaillon O."/>
            <person name="Aury J.-M."/>
            <person name="Noel B."/>
            <person name="Policriti A."/>
            <person name="Clepet C."/>
            <person name="Casagrande A."/>
            <person name="Choisne N."/>
            <person name="Aubourg S."/>
            <person name="Vitulo N."/>
            <person name="Jubin C."/>
            <person name="Vezzi A."/>
            <person name="Legeai F."/>
            <person name="Hugueney P."/>
            <person name="Dasilva C."/>
            <person name="Horner D."/>
            <person name="Mica E."/>
            <person name="Jublot D."/>
            <person name="Poulain J."/>
            <person name="Bruyere C."/>
            <person name="Billault A."/>
            <person name="Segurens B."/>
            <person name="Gouyvenoux M."/>
            <person name="Ugarte E."/>
            <person name="Cattonaro F."/>
            <person name="Anthouard V."/>
            <person name="Vico V."/>
            <person name="Del Fabbro C."/>
            <person name="Alaux M."/>
            <person name="Di Gaspero G."/>
            <person name="Dumas V."/>
            <person name="Felice N."/>
            <person name="Paillard S."/>
            <person name="Juman I."/>
            <person name="Moroldo M."/>
            <person name="Scalabrin S."/>
            <person name="Canaguier A."/>
            <person name="Le Clainche I."/>
            <person name="Malacrida G."/>
            <person name="Durand E."/>
            <person name="Pesole G."/>
            <person name="Laucou V."/>
            <person name="Chatelet P."/>
            <person name="Merdinoglu D."/>
            <person name="Delledonne M."/>
            <person name="Pezzotti M."/>
            <person name="Lecharny A."/>
            <person name="Scarpelli C."/>
            <person name="Artiguenave F."/>
            <person name="Pe M.E."/>
            <person name="Valle G."/>
            <person name="Morgante M."/>
            <person name="Caboche M."/>
            <person name="Adam-Blondon A.-F."/>
            <person name="Weissenbach J."/>
            <person name="Quetier F."/>
            <person name="Wincker P."/>
        </authorList>
    </citation>
    <scope>NUCLEOTIDE SEQUENCE [LARGE SCALE GENOMIC DNA]</scope>
    <source>
        <strain evidence="2">cv. Pinot noir / PN40024</strain>
    </source>
</reference>
<dbReference type="PANTHER" id="PTHR36798:SF2">
    <property type="entry name" value="LARGE RIBOSOMAL SUBUNIT PROTEIN CL38"/>
    <property type="match status" value="1"/>
</dbReference>
<proteinExistence type="predicted"/>
<evidence type="ECO:0000313" key="1">
    <source>
        <dbReference type="EMBL" id="CBI28590.3"/>
    </source>
</evidence>
<keyword evidence="2" id="KW-1185">Reference proteome</keyword>
<protein>
    <submittedName>
        <fullName evidence="1">Uncharacterized protein</fullName>
    </submittedName>
</protein>